<dbReference type="Proteomes" id="UP000595662">
    <property type="component" value="Chromosome 2"/>
</dbReference>
<evidence type="ECO:0000256" key="1">
    <source>
        <dbReference type="SAM" id="MobiDB-lite"/>
    </source>
</evidence>
<dbReference type="RefSeq" id="XP_065956755.1">
    <property type="nucleotide sequence ID" value="XM_066101672.1"/>
</dbReference>
<evidence type="ECO:0000313" key="3">
    <source>
        <dbReference type="Proteomes" id="UP000595662"/>
    </source>
</evidence>
<sequence>MTQMIPCVCLQISSFQCRFTNRSRNQTRARQCQDPPTKDEAKLLPTDGAKLMVHENDAHSSSSQALRRRAHHVLKSVRR</sequence>
<accession>A0A7T6XM16</accession>
<dbReference type="AlphaFoldDB" id="A0A7T6XM16"/>
<evidence type="ECO:0000313" key="2">
    <source>
        <dbReference type="EMBL" id="QQK43589.1"/>
    </source>
</evidence>
<gene>
    <name evidence="2" type="ORF">Pdw03_7490</name>
</gene>
<feature type="compositionally biased region" description="Basic residues" evidence="1">
    <location>
        <begin position="66"/>
        <end position="79"/>
    </location>
</feature>
<dbReference type="EMBL" id="CP060775">
    <property type="protein sequence ID" value="QQK43589.1"/>
    <property type="molecule type" value="Genomic_DNA"/>
</dbReference>
<proteinExistence type="predicted"/>
<dbReference type="GeneID" id="90952962"/>
<organism evidence="2 3">
    <name type="scientific">Penicillium digitatum</name>
    <name type="common">Green mold</name>
    <dbReference type="NCBI Taxonomy" id="36651"/>
    <lineage>
        <taxon>Eukaryota</taxon>
        <taxon>Fungi</taxon>
        <taxon>Dikarya</taxon>
        <taxon>Ascomycota</taxon>
        <taxon>Pezizomycotina</taxon>
        <taxon>Eurotiomycetes</taxon>
        <taxon>Eurotiomycetidae</taxon>
        <taxon>Eurotiales</taxon>
        <taxon>Aspergillaceae</taxon>
        <taxon>Penicillium</taxon>
    </lineage>
</organism>
<protein>
    <submittedName>
        <fullName evidence="2">Uncharacterized protein</fullName>
    </submittedName>
</protein>
<feature type="region of interest" description="Disordered" evidence="1">
    <location>
        <begin position="57"/>
        <end position="79"/>
    </location>
</feature>
<name>A0A7T6XM16_PENDI</name>
<reference evidence="2 3" key="1">
    <citation type="submission" date="2020-08" db="EMBL/GenBank/DDBJ databases">
        <title>The completed genome sequence of the pathogenic ascomycete fungus Penicillium digitatum.</title>
        <authorList>
            <person name="Wang M."/>
        </authorList>
    </citation>
    <scope>NUCLEOTIDE SEQUENCE [LARGE SCALE GENOMIC DNA]</scope>
    <source>
        <strain evidence="2 3">PdW03</strain>
    </source>
</reference>